<reference evidence="3" key="1">
    <citation type="submission" date="2023-04" db="EMBL/GenBank/DDBJ databases">
        <title>Genomic diversity of scab-causing Streptomyces spp. in the province of Quebec, Canada.</title>
        <authorList>
            <person name="Biessy A."/>
            <person name="Cadieux M."/>
            <person name="Ciotola M."/>
            <person name="Filion M."/>
        </authorList>
    </citation>
    <scope>NUCLEOTIDE SEQUENCE</scope>
    <source>
        <strain evidence="3">B21-115</strain>
    </source>
</reference>
<dbReference type="GO" id="GO:0005524">
    <property type="term" value="F:ATP binding"/>
    <property type="evidence" value="ECO:0007669"/>
    <property type="project" value="UniProtKB-KW"/>
</dbReference>
<gene>
    <name evidence="3" type="ORF">QBA35_33955</name>
</gene>
<accession>A0ABU8AX46</accession>
<evidence type="ECO:0000259" key="2">
    <source>
        <dbReference type="Pfam" id="PF13581"/>
    </source>
</evidence>
<dbReference type="SUPFAM" id="SSF55874">
    <property type="entry name" value="ATPase domain of HSP90 chaperone/DNA topoisomerase II/histidine kinase"/>
    <property type="match status" value="1"/>
</dbReference>
<feature type="domain" description="Histidine kinase/HSP90-like ATPase" evidence="2">
    <location>
        <begin position="30"/>
        <end position="139"/>
    </location>
</feature>
<keyword evidence="3" id="KW-0067">ATP-binding</keyword>
<dbReference type="Gene3D" id="3.30.565.10">
    <property type="entry name" value="Histidine kinase-like ATPase, C-terminal domain"/>
    <property type="match status" value="1"/>
</dbReference>
<dbReference type="PANTHER" id="PTHR35526:SF3">
    <property type="entry name" value="ANTI-SIGMA-F FACTOR RSBW"/>
    <property type="match status" value="1"/>
</dbReference>
<protein>
    <submittedName>
        <fullName evidence="3">ATP-binding protein</fullName>
    </submittedName>
</protein>
<sequence>MVTPLEDRASDEEGSTVPLRYSAAWDTADASIADARTAVRTLLARAGHDPGHRPSQDAQLVVSELVTNALRHAPGPGGLALEVAPDAALLRIAVRDSSPRPPELRAHDARRVGGHGLYLVARLCDHLQTVTLKTGKQVVAHLHLRTPAVAARP</sequence>
<dbReference type="RefSeq" id="WP_381204006.1">
    <property type="nucleotide sequence ID" value="NZ_JARULZ010000002.1"/>
</dbReference>
<name>A0ABU8AX46_9ACTN</name>
<evidence type="ECO:0000313" key="3">
    <source>
        <dbReference type="EMBL" id="MEH0638249.1"/>
    </source>
</evidence>
<keyword evidence="3" id="KW-0547">Nucleotide-binding</keyword>
<evidence type="ECO:0000313" key="4">
    <source>
        <dbReference type="Proteomes" id="UP001310290"/>
    </source>
</evidence>
<organism evidence="3 4">
    <name type="scientific">Streptomyces bottropensis</name>
    <dbReference type="NCBI Taxonomy" id="42235"/>
    <lineage>
        <taxon>Bacteria</taxon>
        <taxon>Bacillati</taxon>
        <taxon>Actinomycetota</taxon>
        <taxon>Actinomycetes</taxon>
        <taxon>Kitasatosporales</taxon>
        <taxon>Streptomycetaceae</taxon>
        <taxon>Streptomyces</taxon>
    </lineage>
</organism>
<proteinExistence type="predicted"/>
<dbReference type="InterPro" id="IPR036890">
    <property type="entry name" value="HATPase_C_sf"/>
</dbReference>
<keyword evidence="1" id="KW-0418">Kinase</keyword>
<dbReference type="EMBL" id="JARULZ010000002">
    <property type="protein sequence ID" value="MEH0638249.1"/>
    <property type="molecule type" value="Genomic_DNA"/>
</dbReference>
<dbReference type="Pfam" id="PF13581">
    <property type="entry name" value="HATPase_c_2"/>
    <property type="match status" value="1"/>
</dbReference>
<keyword evidence="1" id="KW-0723">Serine/threonine-protein kinase</keyword>
<comment type="caution">
    <text evidence="3">The sequence shown here is derived from an EMBL/GenBank/DDBJ whole genome shotgun (WGS) entry which is preliminary data.</text>
</comment>
<keyword evidence="1" id="KW-0808">Transferase</keyword>
<dbReference type="Proteomes" id="UP001310290">
    <property type="component" value="Unassembled WGS sequence"/>
</dbReference>
<evidence type="ECO:0000256" key="1">
    <source>
        <dbReference type="ARBA" id="ARBA00022527"/>
    </source>
</evidence>
<keyword evidence="4" id="KW-1185">Reference proteome</keyword>
<dbReference type="CDD" id="cd16936">
    <property type="entry name" value="HATPase_RsbW-like"/>
    <property type="match status" value="1"/>
</dbReference>
<dbReference type="InterPro" id="IPR050267">
    <property type="entry name" value="Anti-sigma-factor_SerPK"/>
</dbReference>
<dbReference type="InterPro" id="IPR003594">
    <property type="entry name" value="HATPase_dom"/>
</dbReference>
<dbReference type="PANTHER" id="PTHR35526">
    <property type="entry name" value="ANTI-SIGMA-F FACTOR RSBW-RELATED"/>
    <property type="match status" value="1"/>
</dbReference>